<evidence type="ECO:0000256" key="1">
    <source>
        <dbReference type="ARBA" id="ARBA00022723"/>
    </source>
</evidence>
<dbReference type="GO" id="GO:0016702">
    <property type="term" value="F:oxidoreductase activity, acting on single donors with incorporation of molecular oxygen, incorporation of two atoms of oxygen"/>
    <property type="evidence" value="ECO:0007669"/>
    <property type="project" value="InterPro"/>
</dbReference>
<dbReference type="Proteomes" id="UP001515480">
    <property type="component" value="Unassembled WGS sequence"/>
</dbReference>
<dbReference type="SUPFAM" id="SSF48264">
    <property type="entry name" value="Cytochrome P450"/>
    <property type="match status" value="1"/>
</dbReference>
<dbReference type="SMART" id="SM00239">
    <property type="entry name" value="C2"/>
    <property type="match status" value="1"/>
</dbReference>
<organism evidence="7 8">
    <name type="scientific">Prymnesium parvum</name>
    <name type="common">Toxic golden alga</name>
    <dbReference type="NCBI Taxonomy" id="97485"/>
    <lineage>
        <taxon>Eukaryota</taxon>
        <taxon>Haptista</taxon>
        <taxon>Haptophyta</taxon>
        <taxon>Prymnesiophyceae</taxon>
        <taxon>Prymnesiales</taxon>
        <taxon>Prymnesiaceae</taxon>
        <taxon>Prymnesium</taxon>
    </lineage>
</organism>
<feature type="compositionally biased region" description="Low complexity" evidence="4">
    <location>
        <begin position="24"/>
        <end position="40"/>
    </location>
</feature>
<dbReference type="GO" id="GO:0016705">
    <property type="term" value="F:oxidoreductase activity, acting on paired donors, with incorporation or reduction of molecular oxygen"/>
    <property type="evidence" value="ECO:0007669"/>
    <property type="project" value="InterPro"/>
</dbReference>
<dbReference type="SUPFAM" id="SSF48484">
    <property type="entry name" value="Lipoxigenase"/>
    <property type="match status" value="1"/>
</dbReference>
<feature type="region of interest" description="Disordered" evidence="4">
    <location>
        <begin position="1"/>
        <end position="53"/>
    </location>
</feature>
<dbReference type="InterPro" id="IPR000907">
    <property type="entry name" value="LipOase"/>
</dbReference>
<dbReference type="Pfam" id="PF00305">
    <property type="entry name" value="Lipoxygenase"/>
    <property type="match status" value="1"/>
</dbReference>
<feature type="domain" description="Lipoxygenase" evidence="6">
    <location>
        <begin position="1153"/>
        <end position="1358"/>
    </location>
</feature>
<dbReference type="PROSITE" id="PS50004">
    <property type="entry name" value="C2"/>
    <property type="match status" value="1"/>
</dbReference>
<dbReference type="Gene3D" id="2.60.40.150">
    <property type="entry name" value="C2 domain"/>
    <property type="match status" value="1"/>
</dbReference>
<accession>A0AB34K7U2</accession>
<dbReference type="Gene3D" id="1.20.245.10">
    <property type="entry name" value="Lipoxygenase-1, Domain 5"/>
    <property type="match status" value="1"/>
</dbReference>
<evidence type="ECO:0000259" key="6">
    <source>
        <dbReference type="PROSITE" id="PS51393"/>
    </source>
</evidence>
<evidence type="ECO:0000313" key="8">
    <source>
        <dbReference type="Proteomes" id="UP001515480"/>
    </source>
</evidence>
<evidence type="ECO:0000256" key="4">
    <source>
        <dbReference type="SAM" id="MobiDB-lite"/>
    </source>
</evidence>
<keyword evidence="2" id="KW-0223">Dioxygenase</keyword>
<comment type="caution">
    <text evidence="7">The sequence shown here is derived from an EMBL/GenBank/DDBJ whole genome shotgun (WGS) entry which is preliminary data.</text>
</comment>
<dbReference type="Pfam" id="PF00168">
    <property type="entry name" value="C2"/>
    <property type="match status" value="1"/>
</dbReference>
<dbReference type="GO" id="GO:0005506">
    <property type="term" value="F:iron ion binding"/>
    <property type="evidence" value="ECO:0007669"/>
    <property type="project" value="InterPro"/>
</dbReference>
<proteinExistence type="predicted"/>
<evidence type="ECO:0000256" key="2">
    <source>
        <dbReference type="ARBA" id="ARBA00022964"/>
    </source>
</evidence>
<keyword evidence="3" id="KW-0560">Oxidoreductase</keyword>
<dbReference type="SUPFAM" id="SSF49562">
    <property type="entry name" value="C2 domain (Calcium/lipid-binding domain, CaLB)"/>
    <property type="match status" value="1"/>
</dbReference>
<dbReference type="InterPro" id="IPR036226">
    <property type="entry name" value="LipOase_C_sf"/>
</dbReference>
<dbReference type="GO" id="GO:0034440">
    <property type="term" value="P:lipid oxidation"/>
    <property type="evidence" value="ECO:0007669"/>
    <property type="project" value="InterPro"/>
</dbReference>
<evidence type="ECO:0008006" key="9">
    <source>
        <dbReference type="Google" id="ProtNLM"/>
    </source>
</evidence>
<keyword evidence="1" id="KW-0479">Metal-binding</keyword>
<dbReference type="InterPro" id="IPR000008">
    <property type="entry name" value="C2_dom"/>
</dbReference>
<dbReference type="CDD" id="cd00030">
    <property type="entry name" value="C2"/>
    <property type="match status" value="1"/>
</dbReference>
<evidence type="ECO:0000313" key="7">
    <source>
        <dbReference type="EMBL" id="KAL1529909.1"/>
    </source>
</evidence>
<dbReference type="InterPro" id="IPR013819">
    <property type="entry name" value="LipOase_C"/>
</dbReference>
<name>A0AB34K7U2_PRYPA</name>
<sequence>MGGCGSKSHSLITDGEAPAESEKAAATPAAPSANPHATPAEGDSASRKLHPIGKVKSVRVEDITGDGPLLLGAAPLPPQLRGLFWLSKQGDSSALASLGGPTADGGGMSPGSLRPGAPYSVRVSGDRTWAFASPRGSLTSAATFDLVYHFHFDDAANPTRADIIPQSLSTGIELSWTWLLKFSMRLLTEDDPKRAELAARYPGSDAFPNSVVWQRESSALGQPIGGAGDYQLIQVIDGNGQRLEPAWTEFVKTMHEESVGDYPGEIFYHDGRASAADQTGSLDVSSYSSGSPPAILVHSAKGLRNADLVSESDAYVVCRVGEHGSMWEDKPSHSQTRSNTVSDSLNPTFQFAFALAPGADVKASELHVRIYDQDMFGFDDDFLGEARVKLSDLHAKADTLVELPLVGKRATGTVSVMSGPKVINALFTEAGDLTGRSEEGVDAGWLSRLAGSFGQYFAPPADVTYYGTMISFALANSKPPTSDAADDPAALWWSRRSTSAAGVQTYKWAGPLTENCTTYLGHEDIAAKLRSLGPRFGTSAADASLERANFLGFQRLNGKCWPEVPWHAIGLGAPVDQHAWIRPILVSLNGQGGRWSTQWVTEQARLFFRGRRKIRCVRDIKVWVCRILHYIHLGLEISELEGNSFVSLQWDIMKSMALPQAMIDTSIVSCALGLPEALEKKAEWLQRYLKALPEWLPEETKMLTQDQMRALASSIMDANMFAGGQSVPSVIAVGLALPYSRWGRENLPSEVSLDDVSTIPAYTFEVMRRFPMVSGFSWIERSFGNTPAQHNFVNLHMALHDPRVWGADAGKFRLRPLSEYHKLGIGFAEPAVYPHNRSSNSRACPAKDLAFALITSFLREFIRSVCGAQGGHKAHWLLQTVDGKGDVALSMNGAGTFELHRNAATILPPVSRHGQEILQKLTPEERKELNEVLEHDSKFKLVDRNTRWFLKTVAVLVDPTKQRSSLEIKPDAIEKHIFEKWSGPLGGIKFIMDDEDKEQPGAIKALLKFLFFSTTQTFELDETASQLVWFENDQEATVTMETTVGRYLPAQFNTWDNLTTDEGTAVFCISGLGAMYLQAVTPASDAGHVVPEGAAMEVNLEYLYQYETRATWIRYGHTAYLSAPAREDAVTACSLIAIWCCQQQRLVRPGDDLWEHAKLAFRSSVGFSVTAKDHLMQLHWMRANGLHTSARETLSVDHPLRRLLKQYYYGTASINMSSKDMLMPLHQFAHRTFALSDEGWLSYFSDLFKHWKYETFPDSIAKRGLPEKFVKQWPVAVEGLALWHTFEAHVSDYLKIFYEGPDLDAAVNADADIVAFWNHFETDSISNAPWQLPTLTFSALVHLLTDLVWWVTAGHEFVGSIVEYITPPRGLPAKVIDGQTDVDAQSYAQALVIIALTGIRQPPLMGDWTHIFHVASWPPGKAQGALDAVRNLQSELAKCADAMDDRNANRERNGERKFMAFNPRILETSVSI</sequence>
<dbReference type="PANTHER" id="PTHR11771">
    <property type="entry name" value="LIPOXYGENASE"/>
    <property type="match status" value="1"/>
</dbReference>
<dbReference type="GO" id="GO:0020037">
    <property type="term" value="F:heme binding"/>
    <property type="evidence" value="ECO:0007669"/>
    <property type="project" value="InterPro"/>
</dbReference>
<gene>
    <name evidence="7" type="ORF">AB1Y20_000837</name>
</gene>
<dbReference type="InterPro" id="IPR035892">
    <property type="entry name" value="C2_domain_sf"/>
</dbReference>
<keyword evidence="8" id="KW-1185">Reference proteome</keyword>
<dbReference type="GO" id="GO:0004497">
    <property type="term" value="F:monooxygenase activity"/>
    <property type="evidence" value="ECO:0007669"/>
    <property type="project" value="InterPro"/>
</dbReference>
<dbReference type="InterPro" id="IPR036396">
    <property type="entry name" value="Cyt_P450_sf"/>
</dbReference>
<reference evidence="7 8" key="1">
    <citation type="journal article" date="2024" name="Science">
        <title>Giant polyketide synthase enzymes in the biosynthesis of giant marine polyether toxins.</title>
        <authorList>
            <person name="Fallon T.R."/>
            <person name="Shende V.V."/>
            <person name="Wierzbicki I.H."/>
            <person name="Pendleton A.L."/>
            <person name="Watervoot N.F."/>
            <person name="Auber R.P."/>
            <person name="Gonzalez D.J."/>
            <person name="Wisecaver J.H."/>
            <person name="Moore B.S."/>
        </authorList>
    </citation>
    <scope>NUCLEOTIDE SEQUENCE [LARGE SCALE GENOMIC DNA]</scope>
    <source>
        <strain evidence="7 8">12B1</strain>
    </source>
</reference>
<feature type="domain" description="C2" evidence="5">
    <location>
        <begin position="274"/>
        <end position="405"/>
    </location>
</feature>
<dbReference type="PROSITE" id="PS51393">
    <property type="entry name" value="LIPOXYGENASE_3"/>
    <property type="match status" value="1"/>
</dbReference>
<dbReference type="EMBL" id="JBGBPQ010000001">
    <property type="protein sequence ID" value="KAL1529909.1"/>
    <property type="molecule type" value="Genomic_DNA"/>
</dbReference>
<evidence type="ECO:0000256" key="3">
    <source>
        <dbReference type="ARBA" id="ARBA00023002"/>
    </source>
</evidence>
<protein>
    <recommendedName>
        <fullName evidence="9">C2 domain-containing protein</fullName>
    </recommendedName>
</protein>
<evidence type="ECO:0000259" key="5">
    <source>
        <dbReference type="PROSITE" id="PS50004"/>
    </source>
</evidence>